<reference evidence="1 2" key="1">
    <citation type="journal article" date="2013" name="Genome Announc.">
        <title>Whole-Genome Sequence of Microcystis aeruginosa TAIHU98, a Nontoxic Bloom-Forming Strain Isolated from Taihu Lake, China.</title>
        <authorList>
            <person name="Yang C."/>
            <person name="Zhang W."/>
            <person name="Ren M."/>
            <person name="Song L."/>
            <person name="Li T."/>
            <person name="Zhao J."/>
        </authorList>
    </citation>
    <scope>NUCLEOTIDE SEQUENCE [LARGE SCALE GENOMIC DNA]</scope>
    <source>
        <strain evidence="1 2">TAIHU98</strain>
    </source>
</reference>
<evidence type="ECO:0000313" key="1">
    <source>
        <dbReference type="EMBL" id="ELP53618.1"/>
    </source>
</evidence>
<evidence type="ECO:0000313" key="2">
    <source>
        <dbReference type="Proteomes" id="UP000010932"/>
    </source>
</evidence>
<gene>
    <name evidence="1" type="ORF">O53_2424</name>
</gene>
<dbReference type="AlphaFoldDB" id="L7E4S5"/>
<dbReference type="EMBL" id="ANKQ01000002">
    <property type="protein sequence ID" value="ELP53618.1"/>
    <property type="molecule type" value="Genomic_DNA"/>
</dbReference>
<organism evidence="1 2">
    <name type="scientific">Microcystis aeruginosa TAIHU98</name>
    <dbReference type="NCBI Taxonomy" id="1134457"/>
    <lineage>
        <taxon>Bacteria</taxon>
        <taxon>Bacillati</taxon>
        <taxon>Cyanobacteriota</taxon>
        <taxon>Cyanophyceae</taxon>
        <taxon>Oscillatoriophycideae</taxon>
        <taxon>Chroococcales</taxon>
        <taxon>Microcystaceae</taxon>
        <taxon>Microcystis</taxon>
    </lineage>
</organism>
<dbReference type="Proteomes" id="UP000010932">
    <property type="component" value="Unassembled WGS sequence"/>
</dbReference>
<comment type="caution">
    <text evidence="1">The sequence shown here is derived from an EMBL/GenBank/DDBJ whole genome shotgun (WGS) entry which is preliminary data.</text>
</comment>
<protein>
    <submittedName>
        <fullName evidence="1">Uncharacterized protein</fullName>
    </submittedName>
</protein>
<dbReference type="PATRIC" id="fig|1134457.3.peg.3602"/>
<proteinExistence type="predicted"/>
<name>L7E4S5_MICAE</name>
<accession>L7E4S5</accession>
<sequence length="45" mass="4800">MLGVAGGDHFVRVAGGFGEMGRYAASIAWYCRLHVLSGMLDTAVR</sequence>